<name>A0A367RMA8_NOSPU</name>
<evidence type="ECO:0000256" key="1">
    <source>
        <dbReference type="ARBA" id="ARBA00001954"/>
    </source>
</evidence>
<comment type="caution">
    <text evidence="5">The sequence shown here is derived from an EMBL/GenBank/DDBJ whole genome shotgun (WGS) entry which is preliminary data.</text>
</comment>
<evidence type="ECO:0000313" key="6">
    <source>
        <dbReference type="Proteomes" id="UP000252085"/>
    </source>
</evidence>
<dbReference type="PANTHER" id="PTHR10696:SF56">
    <property type="entry name" value="TAUD_TFDA-LIKE DOMAIN-CONTAINING PROTEIN"/>
    <property type="match status" value="1"/>
</dbReference>
<dbReference type="GO" id="GO:0017000">
    <property type="term" value="P:antibiotic biosynthetic process"/>
    <property type="evidence" value="ECO:0007669"/>
    <property type="project" value="UniProtKB-KW"/>
</dbReference>
<keyword evidence="5" id="KW-0223">Dioxygenase</keyword>
<comment type="cofactor">
    <cofactor evidence="1">
        <name>Fe(2+)</name>
        <dbReference type="ChEBI" id="CHEBI:29033"/>
    </cofactor>
</comment>
<dbReference type="InterPro" id="IPR050411">
    <property type="entry name" value="AlphaKG_dependent_hydroxylases"/>
</dbReference>
<dbReference type="SUPFAM" id="SSF51197">
    <property type="entry name" value="Clavaminate synthase-like"/>
    <property type="match status" value="1"/>
</dbReference>
<evidence type="ECO:0000256" key="3">
    <source>
        <dbReference type="ARBA" id="ARBA00023194"/>
    </source>
</evidence>
<feature type="domain" description="TauD/TfdA-like" evidence="4">
    <location>
        <begin position="12"/>
        <end position="281"/>
    </location>
</feature>
<dbReference type="AlphaFoldDB" id="A0A367RMA8"/>
<organism evidence="5 6">
    <name type="scientific">Nostoc punctiforme NIES-2108</name>
    <dbReference type="NCBI Taxonomy" id="1356359"/>
    <lineage>
        <taxon>Bacteria</taxon>
        <taxon>Bacillati</taxon>
        <taxon>Cyanobacteriota</taxon>
        <taxon>Cyanophyceae</taxon>
        <taxon>Nostocales</taxon>
        <taxon>Nostocaceae</taxon>
        <taxon>Nostoc</taxon>
    </lineage>
</organism>
<evidence type="ECO:0000313" key="5">
    <source>
        <dbReference type="EMBL" id="RCJ37698.1"/>
    </source>
</evidence>
<dbReference type="Proteomes" id="UP000252085">
    <property type="component" value="Unassembled WGS sequence"/>
</dbReference>
<dbReference type="EMBL" id="LXQE01000136">
    <property type="protein sequence ID" value="RCJ37698.1"/>
    <property type="molecule type" value="Genomic_DNA"/>
</dbReference>
<gene>
    <name evidence="5" type="ORF">A6769_12430</name>
</gene>
<dbReference type="Pfam" id="PF02668">
    <property type="entry name" value="TauD"/>
    <property type="match status" value="1"/>
</dbReference>
<accession>A0A367RMA8</accession>
<sequence length="293" mass="33992">MNNQIHSMSDSIVQEINNLDNVSILKLDKEEIINLFKANGILLFRGFDVDVDIFKEFTNLLSIDFINYAGGAFSRRVINGDETLLSVNDFKSEIKLHGEMYYQQNIPLMLWFFCANPPLEDGETTVCDGRQFFNEISSSTKELFSKKKLKFNVRISQEDWQKKYQTDDLNQLEEMCRKNNTHLTVNEDQSILLEYISPAIIPSRCGKYQVFINSLLPTKQLNPKIINFEDDSEIPEEVVSELNEIAEKITTEISWQKGDILMIDNTRILHGRRSFADDQRDIYIRLCSPAFSF</sequence>
<evidence type="ECO:0000259" key="4">
    <source>
        <dbReference type="Pfam" id="PF02668"/>
    </source>
</evidence>
<dbReference type="InterPro" id="IPR003819">
    <property type="entry name" value="TauD/TfdA-like"/>
</dbReference>
<keyword evidence="2" id="KW-0560">Oxidoreductase</keyword>
<proteinExistence type="predicted"/>
<evidence type="ECO:0000256" key="2">
    <source>
        <dbReference type="ARBA" id="ARBA00023002"/>
    </source>
</evidence>
<dbReference type="Gene3D" id="3.60.130.10">
    <property type="entry name" value="Clavaminate synthase-like"/>
    <property type="match status" value="1"/>
</dbReference>
<keyword evidence="3" id="KW-0045">Antibiotic biosynthesis</keyword>
<reference evidence="5 6" key="1">
    <citation type="submission" date="2016-04" db="EMBL/GenBank/DDBJ databases">
        <authorList>
            <person name="Evans L.H."/>
            <person name="Alamgir A."/>
            <person name="Owens N."/>
            <person name="Weber N.D."/>
            <person name="Virtaneva K."/>
            <person name="Barbian K."/>
            <person name="Babar A."/>
            <person name="Rosenke K."/>
        </authorList>
    </citation>
    <scope>NUCLEOTIDE SEQUENCE [LARGE SCALE GENOMIC DNA]</scope>
    <source>
        <strain evidence="5">NIES-2108</strain>
    </source>
</reference>
<dbReference type="InterPro" id="IPR042098">
    <property type="entry name" value="TauD-like_sf"/>
</dbReference>
<dbReference type="PANTHER" id="PTHR10696">
    <property type="entry name" value="GAMMA-BUTYROBETAINE HYDROXYLASE-RELATED"/>
    <property type="match status" value="1"/>
</dbReference>
<protein>
    <submittedName>
        <fullName evidence="5">Taurine catabolism dioxygenase TauD</fullName>
    </submittedName>
</protein>
<dbReference type="GO" id="GO:0051213">
    <property type="term" value="F:dioxygenase activity"/>
    <property type="evidence" value="ECO:0007669"/>
    <property type="project" value="UniProtKB-KW"/>
</dbReference>